<evidence type="ECO:0000259" key="1">
    <source>
        <dbReference type="SMART" id="SM00256"/>
    </source>
</evidence>
<dbReference type="InterPro" id="IPR036047">
    <property type="entry name" value="F-box-like_dom_sf"/>
</dbReference>
<dbReference type="Proteomes" id="UP000636709">
    <property type="component" value="Unassembled WGS sequence"/>
</dbReference>
<comment type="caution">
    <text evidence="2">The sequence shown here is derived from an EMBL/GenBank/DDBJ whole genome shotgun (WGS) entry which is preliminary data.</text>
</comment>
<gene>
    <name evidence="2" type="ORF">HU200_016060</name>
</gene>
<proteinExistence type="predicted"/>
<dbReference type="EMBL" id="JACEFO010001605">
    <property type="protein sequence ID" value="KAF8732099.1"/>
    <property type="molecule type" value="Genomic_DNA"/>
</dbReference>
<accession>A0A835F937</accession>
<dbReference type="InterPro" id="IPR001810">
    <property type="entry name" value="F-box_dom"/>
</dbReference>
<protein>
    <recommendedName>
        <fullName evidence="1">F-box domain-containing protein</fullName>
    </recommendedName>
</protein>
<keyword evidence="3" id="KW-1185">Reference proteome</keyword>
<dbReference type="Pfam" id="PF12937">
    <property type="entry name" value="F-box-like"/>
    <property type="match status" value="1"/>
</dbReference>
<evidence type="ECO:0000313" key="2">
    <source>
        <dbReference type="EMBL" id="KAF8732099.1"/>
    </source>
</evidence>
<dbReference type="SMART" id="SM00256">
    <property type="entry name" value="FBOX"/>
    <property type="match status" value="1"/>
</dbReference>
<dbReference type="Gene3D" id="1.20.1280.50">
    <property type="match status" value="1"/>
</dbReference>
<name>A0A835F937_9POAL</name>
<organism evidence="2 3">
    <name type="scientific">Digitaria exilis</name>
    <dbReference type="NCBI Taxonomy" id="1010633"/>
    <lineage>
        <taxon>Eukaryota</taxon>
        <taxon>Viridiplantae</taxon>
        <taxon>Streptophyta</taxon>
        <taxon>Embryophyta</taxon>
        <taxon>Tracheophyta</taxon>
        <taxon>Spermatophyta</taxon>
        <taxon>Magnoliopsida</taxon>
        <taxon>Liliopsida</taxon>
        <taxon>Poales</taxon>
        <taxon>Poaceae</taxon>
        <taxon>PACMAD clade</taxon>
        <taxon>Panicoideae</taxon>
        <taxon>Panicodae</taxon>
        <taxon>Paniceae</taxon>
        <taxon>Anthephorinae</taxon>
        <taxon>Digitaria</taxon>
    </lineage>
</organism>
<dbReference type="AlphaFoldDB" id="A0A835F937"/>
<dbReference type="PANTHER" id="PTHR33207">
    <property type="entry name" value="F-BOX DOMAIN CONTAINING PROTEIN-RELATED"/>
    <property type="match status" value="1"/>
</dbReference>
<feature type="domain" description="F-box" evidence="1">
    <location>
        <begin position="79"/>
        <end position="120"/>
    </location>
</feature>
<dbReference type="OrthoDB" id="674561at2759"/>
<dbReference type="SUPFAM" id="SSF81383">
    <property type="entry name" value="F-box domain"/>
    <property type="match status" value="1"/>
</dbReference>
<evidence type="ECO:0000313" key="3">
    <source>
        <dbReference type="Proteomes" id="UP000636709"/>
    </source>
</evidence>
<reference evidence="2" key="1">
    <citation type="submission" date="2020-07" db="EMBL/GenBank/DDBJ databases">
        <title>Genome sequence and genetic diversity analysis of an under-domesticated orphan crop, white fonio (Digitaria exilis).</title>
        <authorList>
            <person name="Bennetzen J.L."/>
            <person name="Chen S."/>
            <person name="Ma X."/>
            <person name="Wang X."/>
            <person name="Yssel A.E.J."/>
            <person name="Chaluvadi S.R."/>
            <person name="Johnson M."/>
            <person name="Gangashetty P."/>
            <person name="Hamidou F."/>
            <person name="Sanogo M.D."/>
            <person name="Zwaenepoel A."/>
            <person name="Wallace J."/>
            <person name="Van De Peer Y."/>
            <person name="Van Deynze A."/>
        </authorList>
    </citation>
    <scope>NUCLEOTIDE SEQUENCE</scope>
    <source>
        <tissue evidence="2">Leaves</tissue>
    </source>
</reference>
<sequence>MVPFISVKSSNVTLSANPTTRRFAERCVPALGKCYSGPHLAEQRDGSDQGSWQTALRLPERFTSMEGRPAPSMGNQDALPDAILELVFLGLDAPLCLHRAASTCKRWRQIIASDTFRALYGKRPRLFPATLRALAVDARHFSIDFLPGEGTEYWGWRIKDRRESLLLIYREDWKAQHRDLVVCEPLTRRQKEWDDEDEVILLDGGGGGGIGMTSFTSIRMPPRLFVIGFVAGRRYWHDRVKVSTLKFSSFVLPNHQFSERRKVTLKVGHDGEARVVVDGDDIIKIFARQKGGGSGEESALEKTIQLSVVMLGLPQLRFFGLTRDQPQDAGMIQIILGYDRSGVPGVPRTSMRYHLNMETMEVGCLPWPDLHHVGYPYEFPWPPSLLLLFCEDCETGRQDLIVCKPLMWRLKVIPPPEPAIRYHDATAVLLNGDESDEDITPTDIHENLFRCCVTVFWPLGLGARPGVDHDPRLYFTAGLAFLARSTGS</sequence>